<dbReference type="PANTHER" id="PTHR30373">
    <property type="entry name" value="UPF0603 PROTEIN YGCG"/>
    <property type="match status" value="1"/>
</dbReference>
<gene>
    <name evidence="2" type="ORF">HQ393_16085</name>
</gene>
<dbReference type="RefSeq" id="WP_179356553.1">
    <property type="nucleotide sequence ID" value="NZ_CP058627.1"/>
</dbReference>
<dbReference type="Pfam" id="PF04536">
    <property type="entry name" value="TPM_phosphatase"/>
    <property type="match status" value="1"/>
</dbReference>
<protein>
    <submittedName>
        <fullName evidence="2">TPM domain-containing protein</fullName>
    </submittedName>
</protein>
<evidence type="ECO:0000259" key="1">
    <source>
        <dbReference type="Pfam" id="PF04536"/>
    </source>
</evidence>
<dbReference type="EMBL" id="CP058627">
    <property type="protein sequence ID" value="QLG89643.1"/>
    <property type="molecule type" value="Genomic_DNA"/>
</dbReference>
<accession>A0A7H9BM07</accession>
<dbReference type="Proteomes" id="UP000509597">
    <property type="component" value="Chromosome"/>
</dbReference>
<dbReference type="AlphaFoldDB" id="A0A7H9BM07"/>
<reference evidence="2 3" key="1">
    <citation type="submission" date="2020-07" db="EMBL/GenBank/DDBJ databases">
        <title>Complete genome sequence of Chitinibacter sp. 2T18.</title>
        <authorList>
            <person name="Bae J.-W."/>
            <person name="Choi J.-W."/>
        </authorList>
    </citation>
    <scope>NUCLEOTIDE SEQUENCE [LARGE SCALE GENOMIC DNA]</scope>
    <source>
        <strain evidence="2 3">2T18</strain>
    </source>
</reference>
<name>A0A7H9BM07_9NEIS</name>
<dbReference type="KEGG" id="chiz:HQ393_16085"/>
<evidence type="ECO:0000313" key="2">
    <source>
        <dbReference type="EMBL" id="QLG89643.1"/>
    </source>
</evidence>
<dbReference type="Gene3D" id="3.10.310.50">
    <property type="match status" value="1"/>
</dbReference>
<dbReference type="InterPro" id="IPR007621">
    <property type="entry name" value="TPM_dom"/>
</dbReference>
<feature type="domain" description="TPM" evidence="1">
    <location>
        <begin position="19"/>
        <end position="142"/>
    </location>
</feature>
<evidence type="ECO:0000313" key="3">
    <source>
        <dbReference type="Proteomes" id="UP000509597"/>
    </source>
</evidence>
<sequence>MKSTWARYWQHLKPNRDRALFGPAVAAQLTRAITASEYGHRGEIRLVVESHLLPSQLWHGISARERAISWFSDLRVWDTEGNTGIMLYLLLAENKLELVADRGIAGKVPQAQWDEICQRLQTDLAARQVEAGLSRTLHELGALLAEHFPLKEGQANPNELCNDPVLVL</sequence>
<dbReference type="PANTHER" id="PTHR30373:SF8">
    <property type="entry name" value="BLL7265 PROTEIN"/>
    <property type="match status" value="1"/>
</dbReference>
<keyword evidence="3" id="KW-1185">Reference proteome</keyword>
<organism evidence="2 3">
    <name type="scientific">Chitinibacter bivalviorum</name>
    <dbReference type="NCBI Taxonomy" id="2739434"/>
    <lineage>
        <taxon>Bacteria</taxon>
        <taxon>Pseudomonadati</taxon>
        <taxon>Pseudomonadota</taxon>
        <taxon>Betaproteobacteria</taxon>
        <taxon>Neisseriales</taxon>
        <taxon>Chitinibacteraceae</taxon>
        <taxon>Chitinibacter</taxon>
    </lineage>
</organism>
<proteinExistence type="predicted"/>